<name>A0A9P6NE66_9BASI</name>
<proteinExistence type="predicted"/>
<keyword evidence="2" id="KW-1185">Reference proteome</keyword>
<protein>
    <submittedName>
        <fullName evidence="1">Uncharacterized protein</fullName>
    </submittedName>
</protein>
<sequence length="61" mass="6947">MKASSSDESLSTASTLYPPYDRATPLRLIASTLHYDRIDPNDRLVSFPIASFNRFCLFYLT</sequence>
<organism evidence="1 2">
    <name type="scientific">Cronartium quercuum f. sp. fusiforme G11</name>
    <dbReference type="NCBI Taxonomy" id="708437"/>
    <lineage>
        <taxon>Eukaryota</taxon>
        <taxon>Fungi</taxon>
        <taxon>Dikarya</taxon>
        <taxon>Basidiomycota</taxon>
        <taxon>Pucciniomycotina</taxon>
        <taxon>Pucciniomycetes</taxon>
        <taxon>Pucciniales</taxon>
        <taxon>Coleosporiaceae</taxon>
        <taxon>Cronartium</taxon>
    </lineage>
</organism>
<comment type="caution">
    <text evidence="1">The sequence shown here is derived from an EMBL/GenBank/DDBJ whole genome shotgun (WGS) entry which is preliminary data.</text>
</comment>
<dbReference type="AlphaFoldDB" id="A0A9P6NE66"/>
<evidence type="ECO:0000313" key="2">
    <source>
        <dbReference type="Proteomes" id="UP000886653"/>
    </source>
</evidence>
<accession>A0A9P6NE66</accession>
<reference evidence="1" key="1">
    <citation type="submission" date="2013-11" db="EMBL/GenBank/DDBJ databases">
        <title>Genome sequence of the fusiform rust pathogen reveals effectors for host alternation and coevolution with pine.</title>
        <authorList>
            <consortium name="DOE Joint Genome Institute"/>
            <person name="Smith K."/>
            <person name="Pendleton A."/>
            <person name="Kubisiak T."/>
            <person name="Anderson C."/>
            <person name="Salamov A."/>
            <person name="Aerts A."/>
            <person name="Riley R."/>
            <person name="Clum A."/>
            <person name="Lindquist E."/>
            <person name="Ence D."/>
            <person name="Campbell M."/>
            <person name="Kronenberg Z."/>
            <person name="Feau N."/>
            <person name="Dhillon B."/>
            <person name="Hamelin R."/>
            <person name="Burleigh J."/>
            <person name="Smith J."/>
            <person name="Yandell M."/>
            <person name="Nelson C."/>
            <person name="Grigoriev I."/>
            <person name="Davis J."/>
        </authorList>
    </citation>
    <scope>NUCLEOTIDE SEQUENCE</scope>
    <source>
        <strain evidence="1">G11</strain>
    </source>
</reference>
<dbReference type="EMBL" id="MU167350">
    <property type="protein sequence ID" value="KAG0142383.1"/>
    <property type="molecule type" value="Genomic_DNA"/>
</dbReference>
<gene>
    <name evidence="1" type="ORF">CROQUDRAFT_97612</name>
</gene>
<dbReference type="Proteomes" id="UP000886653">
    <property type="component" value="Unassembled WGS sequence"/>
</dbReference>
<evidence type="ECO:0000313" key="1">
    <source>
        <dbReference type="EMBL" id="KAG0142383.1"/>
    </source>
</evidence>